<name>A0ABP3JZZ7_9ACTN</name>
<keyword evidence="2" id="KW-1185">Reference proteome</keyword>
<dbReference type="EMBL" id="BAAAHB010000029">
    <property type="protein sequence ID" value="GAA0466272.1"/>
    <property type="molecule type" value="Genomic_DNA"/>
</dbReference>
<dbReference type="SUPFAM" id="SSF50249">
    <property type="entry name" value="Nucleic acid-binding proteins"/>
    <property type="match status" value="1"/>
</dbReference>
<evidence type="ECO:0008006" key="3">
    <source>
        <dbReference type="Google" id="ProtNLM"/>
    </source>
</evidence>
<dbReference type="Gene3D" id="2.40.50.140">
    <property type="entry name" value="Nucleic acid-binding proteins"/>
    <property type="match status" value="1"/>
</dbReference>
<gene>
    <name evidence="1" type="ORF">GCM10009544_30690</name>
</gene>
<dbReference type="Proteomes" id="UP001499895">
    <property type="component" value="Unassembled WGS sequence"/>
</dbReference>
<proteinExistence type="predicted"/>
<reference evidence="2" key="1">
    <citation type="journal article" date="2019" name="Int. J. Syst. Evol. Microbiol.">
        <title>The Global Catalogue of Microorganisms (GCM) 10K type strain sequencing project: providing services to taxonomists for standard genome sequencing and annotation.</title>
        <authorList>
            <consortium name="The Broad Institute Genomics Platform"/>
            <consortium name="The Broad Institute Genome Sequencing Center for Infectious Disease"/>
            <person name="Wu L."/>
            <person name="Ma J."/>
        </authorList>
    </citation>
    <scope>NUCLEOTIDE SEQUENCE [LARGE SCALE GENOMIC DNA]</scope>
    <source>
        <strain evidence="2">JCM 10649</strain>
    </source>
</reference>
<organism evidence="1 2">
    <name type="scientific">Streptomyces stramineus</name>
    <dbReference type="NCBI Taxonomy" id="173861"/>
    <lineage>
        <taxon>Bacteria</taxon>
        <taxon>Bacillati</taxon>
        <taxon>Actinomycetota</taxon>
        <taxon>Actinomycetes</taxon>
        <taxon>Kitasatosporales</taxon>
        <taxon>Streptomycetaceae</taxon>
        <taxon>Streptomyces</taxon>
    </lineage>
</organism>
<evidence type="ECO:0000313" key="2">
    <source>
        <dbReference type="Proteomes" id="UP001499895"/>
    </source>
</evidence>
<accession>A0ABP3JZZ7</accession>
<comment type="caution">
    <text evidence="1">The sequence shown here is derived from an EMBL/GenBank/DDBJ whole genome shotgun (WGS) entry which is preliminary data.</text>
</comment>
<dbReference type="InterPro" id="IPR012340">
    <property type="entry name" value="NA-bd_OB-fold"/>
</dbReference>
<evidence type="ECO:0000313" key="1">
    <source>
        <dbReference type="EMBL" id="GAA0466272.1"/>
    </source>
</evidence>
<sequence length="99" mass="10881">MAQMIDDATWAAIKEHFPIDSHVDGIVETQRPFGFFVKFSDFPDAVAVVDAIAYLPHGAPVAPTAWPAPGNHVAAKVVDHSEHNRQIKLRVEKARSVEP</sequence>
<protein>
    <recommendedName>
        <fullName evidence="3">RNA-binding protein</fullName>
    </recommendedName>
</protein>